<keyword evidence="1" id="KW-0472">Membrane</keyword>
<proteinExistence type="predicted"/>
<keyword evidence="1" id="KW-0812">Transmembrane</keyword>
<protein>
    <submittedName>
        <fullName evidence="2">Uncharacterized protein</fullName>
    </submittedName>
</protein>
<feature type="transmembrane region" description="Helical" evidence="1">
    <location>
        <begin position="6"/>
        <end position="23"/>
    </location>
</feature>
<sequence length="105" mass="12269">MAIIKSFANSLLTIEVISIVLIIKNDYIIVSLKLPYKLNVFLSEINNTFFWHFEYLLSKIINSVQDFIAKRNELPGNQHMSIEPKAILYAVTEQRTARLKEQHIY</sequence>
<evidence type="ECO:0000313" key="2">
    <source>
        <dbReference type="EnsemblMetazoa" id="GAUT046639-PA"/>
    </source>
</evidence>
<keyword evidence="1" id="KW-1133">Transmembrane helix</keyword>
<accession>A0A1A9VT42</accession>
<evidence type="ECO:0000313" key="3">
    <source>
        <dbReference type="Proteomes" id="UP000078200"/>
    </source>
</evidence>
<dbReference type="VEuPathDB" id="VectorBase:GAUT046639"/>
<dbReference type="Proteomes" id="UP000078200">
    <property type="component" value="Unassembled WGS sequence"/>
</dbReference>
<reference evidence="2" key="1">
    <citation type="submission" date="2020-05" db="UniProtKB">
        <authorList>
            <consortium name="EnsemblMetazoa"/>
        </authorList>
    </citation>
    <scope>IDENTIFICATION</scope>
    <source>
        <strain evidence="2">TTRI</strain>
    </source>
</reference>
<name>A0A1A9VT42_GLOAU</name>
<keyword evidence="3" id="KW-1185">Reference proteome</keyword>
<organism evidence="2 3">
    <name type="scientific">Glossina austeni</name>
    <name type="common">Savannah tsetse fly</name>
    <dbReference type="NCBI Taxonomy" id="7395"/>
    <lineage>
        <taxon>Eukaryota</taxon>
        <taxon>Metazoa</taxon>
        <taxon>Ecdysozoa</taxon>
        <taxon>Arthropoda</taxon>
        <taxon>Hexapoda</taxon>
        <taxon>Insecta</taxon>
        <taxon>Pterygota</taxon>
        <taxon>Neoptera</taxon>
        <taxon>Endopterygota</taxon>
        <taxon>Diptera</taxon>
        <taxon>Brachycera</taxon>
        <taxon>Muscomorpha</taxon>
        <taxon>Hippoboscoidea</taxon>
        <taxon>Glossinidae</taxon>
        <taxon>Glossina</taxon>
    </lineage>
</organism>
<evidence type="ECO:0000256" key="1">
    <source>
        <dbReference type="SAM" id="Phobius"/>
    </source>
</evidence>
<dbReference type="AlphaFoldDB" id="A0A1A9VT42"/>
<dbReference type="EnsemblMetazoa" id="GAUT046639-RA">
    <property type="protein sequence ID" value="GAUT046639-PA"/>
    <property type="gene ID" value="GAUT046639"/>
</dbReference>